<dbReference type="EMBL" id="BAAAZR010000004">
    <property type="protein sequence ID" value="GAA3805323.1"/>
    <property type="molecule type" value="Genomic_DNA"/>
</dbReference>
<proteinExistence type="predicted"/>
<dbReference type="InterPro" id="IPR053717">
    <property type="entry name" value="MerB_lyase_sf"/>
</dbReference>
<dbReference type="RefSeq" id="WP_344938436.1">
    <property type="nucleotide sequence ID" value="NZ_BAAAZR010000004.1"/>
</dbReference>
<dbReference type="GO" id="GO:0016829">
    <property type="term" value="F:lyase activity"/>
    <property type="evidence" value="ECO:0007669"/>
    <property type="project" value="UniProtKB-KW"/>
</dbReference>
<evidence type="ECO:0000313" key="3">
    <source>
        <dbReference type="Proteomes" id="UP001500888"/>
    </source>
</evidence>
<dbReference type="InterPro" id="IPR004927">
    <property type="entry name" value="MerB"/>
</dbReference>
<dbReference type="Gene3D" id="3.30.450.410">
    <property type="match status" value="1"/>
</dbReference>
<accession>A0ABP7I051</accession>
<dbReference type="Proteomes" id="UP001500888">
    <property type="component" value="Unassembled WGS sequence"/>
</dbReference>
<keyword evidence="3" id="KW-1185">Reference proteome</keyword>
<name>A0ABP7I051_9ACTN</name>
<keyword evidence="2" id="KW-0456">Lyase</keyword>
<evidence type="ECO:0000256" key="1">
    <source>
        <dbReference type="SAM" id="MobiDB-lite"/>
    </source>
</evidence>
<organism evidence="2 3">
    <name type="scientific">Sphaerisporangium flaviroseum</name>
    <dbReference type="NCBI Taxonomy" id="509199"/>
    <lineage>
        <taxon>Bacteria</taxon>
        <taxon>Bacillati</taxon>
        <taxon>Actinomycetota</taxon>
        <taxon>Actinomycetes</taxon>
        <taxon>Streptosporangiales</taxon>
        <taxon>Streptosporangiaceae</taxon>
        <taxon>Sphaerisporangium</taxon>
    </lineage>
</organism>
<gene>
    <name evidence="2" type="primary">merB</name>
    <name evidence="2" type="ORF">GCM10022226_26600</name>
</gene>
<comment type="caution">
    <text evidence="2">The sequence shown here is derived from an EMBL/GenBank/DDBJ whole genome shotgun (WGS) entry which is preliminary data.</text>
</comment>
<dbReference type="Pfam" id="PF03243">
    <property type="entry name" value="MerB"/>
    <property type="match status" value="1"/>
</dbReference>
<feature type="compositionally biased region" description="Basic and acidic residues" evidence="1">
    <location>
        <begin position="258"/>
        <end position="272"/>
    </location>
</feature>
<feature type="region of interest" description="Disordered" evidence="1">
    <location>
        <begin position="222"/>
        <end position="281"/>
    </location>
</feature>
<reference evidence="3" key="1">
    <citation type="journal article" date="2019" name="Int. J. Syst. Evol. Microbiol.">
        <title>The Global Catalogue of Microorganisms (GCM) 10K type strain sequencing project: providing services to taxonomists for standard genome sequencing and annotation.</title>
        <authorList>
            <consortium name="The Broad Institute Genomics Platform"/>
            <consortium name="The Broad Institute Genome Sequencing Center for Infectious Disease"/>
            <person name="Wu L."/>
            <person name="Ma J."/>
        </authorList>
    </citation>
    <scope>NUCLEOTIDE SEQUENCE [LARGE SCALE GENOMIC DNA]</scope>
    <source>
        <strain evidence="3">JCM 16908</strain>
    </source>
</reference>
<dbReference type="SUPFAM" id="SSF160387">
    <property type="entry name" value="NosL/MerB-like"/>
    <property type="match status" value="1"/>
</dbReference>
<protein>
    <submittedName>
        <fullName evidence="2">Organomercurial lyase</fullName>
    </submittedName>
</protein>
<evidence type="ECO:0000313" key="2">
    <source>
        <dbReference type="EMBL" id="GAA3805323.1"/>
    </source>
</evidence>
<sequence length="281" mass="31510">MHDLADVRVFVYRRFAERGEPPRPDEVAAEFGMEPAAALDVLRALHDAHLLVLDDDRSQIVMAHPWSAVPLGFVVAGDRVKWWGGCAWDSFAIPALVGEECMVATHCPGCGKALALDVCPDEPPTIDLVAHFLVPIPRMWDDVMYACGHQSLFCSEEHVGRWLRQTRNPRGVILDMRTLWLLATRWYAGRLTREYRRRTPDEARALFQELGLVGPFWGNERPPAAPAMTRPELRTLSRTEPALLARSDPTLMSPAAHPRQEGQGDHPPHDRPSACPAPDQR</sequence>